<keyword evidence="2" id="KW-1185">Reference proteome</keyword>
<proteinExistence type="predicted"/>
<accession>A0A067ML96</accession>
<evidence type="ECO:0000313" key="2">
    <source>
        <dbReference type="Proteomes" id="UP000027195"/>
    </source>
</evidence>
<dbReference type="InParanoid" id="A0A067ML96"/>
<dbReference type="Proteomes" id="UP000027195">
    <property type="component" value="Unassembled WGS sequence"/>
</dbReference>
<protein>
    <submittedName>
        <fullName evidence="1">Uncharacterized protein</fullName>
    </submittedName>
</protein>
<evidence type="ECO:0000313" key="1">
    <source>
        <dbReference type="EMBL" id="KDQ15500.1"/>
    </source>
</evidence>
<dbReference type="EMBL" id="KL198032">
    <property type="protein sequence ID" value="KDQ15500.1"/>
    <property type="molecule type" value="Genomic_DNA"/>
</dbReference>
<dbReference type="HOGENOM" id="CLU_2922314_0_0_1"/>
<sequence>MNMIFSATVAIGRAIIGPASCEFKCLYLWIWVPCGTFARGAYMIYTYFLGACRHPTLTLRP</sequence>
<organism evidence="1 2">
    <name type="scientific">Botryobasidium botryosum (strain FD-172 SS1)</name>
    <dbReference type="NCBI Taxonomy" id="930990"/>
    <lineage>
        <taxon>Eukaryota</taxon>
        <taxon>Fungi</taxon>
        <taxon>Dikarya</taxon>
        <taxon>Basidiomycota</taxon>
        <taxon>Agaricomycotina</taxon>
        <taxon>Agaricomycetes</taxon>
        <taxon>Cantharellales</taxon>
        <taxon>Botryobasidiaceae</taxon>
        <taxon>Botryobasidium</taxon>
    </lineage>
</organism>
<dbReference type="AlphaFoldDB" id="A0A067ML96"/>
<name>A0A067ML96_BOTB1</name>
<reference evidence="2" key="1">
    <citation type="journal article" date="2014" name="Proc. Natl. Acad. Sci. U.S.A.">
        <title>Extensive sampling of basidiomycete genomes demonstrates inadequacy of the white-rot/brown-rot paradigm for wood decay fungi.</title>
        <authorList>
            <person name="Riley R."/>
            <person name="Salamov A.A."/>
            <person name="Brown D.W."/>
            <person name="Nagy L.G."/>
            <person name="Floudas D."/>
            <person name="Held B.W."/>
            <person name="Levasseur A."/>
            <person name="Lombard V."/>
            <person name="Morin E."/>
            <person name="Otillar R."/>
            <person name="Lindquist E.A."/>
            <person name="Sun H."/>
            <person name="LaButti K.M."/>
            <person name="Schmutz J."/>
            <person name="Jabbour D."/>
            <person name="Luo H."/>
            <person name="Baker S.E."/>
            <person name="Pisabarro A.G."/>
            <person name="Walton J.D."/>
            <person name="Blanchette R.A."/>
            <person name="Henrissat B."/>
            <person name="Martin F."/>
            <person name="Cullen D."/>
            <person name="Hibbett D.S."/>
            <person name="Grigoriev I.V."/>
        </authorList>
    </citation>
    <scope>NUCLEOTIDE SEQUENCE [LARGE SCALE GENOMIC DNA]</scope>
    <source>
        <strain evidence="2">FD-172 SS1</strain>
    </source>
</reference>
<gene>
    <name evidence="1" type="ORF">BOTBODRAFT_293348</name>
</gene>